<dbReference type="InterPro" id="IPR036938">
    <property type="entry name" value="PAP2/HPO_sf"/>
</dbReference>
<accession>A0ABN5VAF9</accession>
<keyword evidence="2" id="KW-0472">Membrane</keyword>
<feature type="transmembrane region" description="Helical" evidence="2">
    <location>
        <begin position="200"/>
        <end position="218"/>
    </location>
</feature>
<keyword evidence="5" id="KW-1185">Reference proteome</keyword>
<evidence type="ECO:0000313" key="5">
    <source>
        <dbReference type="Proteomes" id="UP001321542"/>
    </source>
</evidence>
<feature type="region of interest" description="Disordered" evidence="1">
    <location>
        <begin position="229"/>
        <end position="300"/>
    </location>
</feature>
<keyword evidence="2" id="KW-1133">Transmembrane helix</keyword>
<protein>
    <recommendedName>
        <fullName evidence="3">Phosphatidic acid phosphatase type 2/haloperoxidase domain-containing protein</fullName>
    </recommendedName>
</protein>
<proteinExistence type="predicted"/>
<dbReference type="InterPro" id="IPR000326">
    <property type="entry name" value="PAP2/HPO"/>
</dbReference>
<dbReference type="SUPFAM" id="SSF48317">
    <property type="entry name" value="Acid phosphatase/Vanadium-dependent haloperoxidase"/>
    <property type="match status" value="1"/>
</dbReference>
<gene>
    <name evidence="4" type="ORF">SGFS_015300</name>
</gene>
<reference evidence="4 5" key="2">
    <citation type="journal article" date="2023" name="ChemBioChem">
        <title>Acyltransferase Domain Exchange between Two Independent Type I Polyketide Synthases in the Same Producer Strain of Macrolide Antibiotics.</title>
        <authorList>
            <person name="Kudo F."/>
            <person name="Kishikawa K."/>
            <person name="Tsuboi K."/>
            <person name="Kido T."/>
            <person name="Usui T."/>
            <person name="Hashimoto J."/>
            <person name="Shin-Ya K."/>
            <person name="Miyanaga A."/>
            <person name="Eguchi T."/>
        </authorList>
    </citation>
    <scope>NUCLEOTIDE SEQUENCE [LARGE SCALE GENOMIC DNA]</scope>
    <source>
        <strain evidence="4 5">A-8890</strain>
    </source>
</reference>
<feature type="domain" description="Phosphatidic acid phosphatase type 2/haloperoxidase" evidence="3">
    <location>
        <begin position="99"/>
        <end position="215"/>
    </location>
</feature>
<feature type="transmembrane region" description="Helical" evidence="2">
    <location>
        <begin position="74"/>
        <end position="94"/>
    </location>
</feature>
<dbReference type="Gene3D" id="1.20.144.10">
    <property type="entry name" value="Phosphatidic acid phosphatase type 2/haloperoxidase"/>
    <property type="match status" value="2"/>
</dbReference>
<dbReference type="CDD" id="cd03392">
    <property type="entry name" value="PAP2_like_2"/>
    <property type="match status" value="1"/>
</dbReference>
<organism evidence="4 5">
    <name type="scientific">Streptomyces graminofaciens</name>
    <dbReference type="NCBI Taxonomy" id="68212"/>
    <lineage>
        <taxon>Bacteria</taxon>
        <taxon>Bacillati</taxon>
        <taxon>Actinomycetota</taxon>
        <taxon>Actinomycetes</taxon>
        <taxon>Kitasatosporales</taxon>
        <taxon>Streptomycetaceae</taxon>
        <taxon>Streptomyces</taxon>
    </lineage>
</organism>
<evidence type="ECO:0000256" key="2">
    <source>
        <dbReference type="SAM" id="Phobius"/>
    </source>
</evidence>
<feature type="compositionally biased region" description="Basic and acidic residues" evidence="1">
    <location>
        <begin position="229"/>
        <end position="239"/>
    </location>
</feature>
<evidence type="ECO:0000259" key="3">
    <source>
        <dbReference type="SMART" id="SM00014"/>
    </source>
</evidence>
<dbReference type="EMBL" id="AP018448">
    <property type="protein sequence ID" value="BBC30236.1"/>
    <property type="molecule type" value="Genomic_DNA"/>
</dbReference>
<dbReference type="Proteomes" id="UP001321542">
    <property type="component" value="Chromosome"/>
</dbReference>
<feature type="compositionally biased region" description="Basic and acidic residues" evidence="1">
    <location>
        <begin position="277"/>
        <end position="300"/>
    </location>
</feature>
<evidence type="ECO:0000256" key="1">
    <source>
        <dbReference type="SAM" id="MobiDB-lite"/>
    </source>
</evidence>
<keyword evidence="2" id="KW-0812">Transmembrane</keyword>
<feature type="transmembrane region" description="Helical" evidence="2">
    <location>
        <begin position="139"/>
        <end position="161"/>
    </location>
</feature>
<dbReference type="PANTHER" id="PTHR14969">
    <property type="entry name" value="SPHINGOSINE-1-PHOSPHATE PHOSPHOHYDROLASE"/>
    <property type="match status" value="1"/>
</dbReference>
<sequence>MHSPTVDSPPHRPSADRSARAAVAFAVPSVVLLVLVALSWGPLMSLDEGIADTTHRWALDDPGTTHAFRILTDWVWDPVTMRLLAAAAAIWLVWRHAAWLLAAWLVVTCAVGTAVQQGLKAAVGRERPSWPDPVDSAHYAAFPSGHAMTATVVCGLLLWLLHVYGAGRTVMRAALAVSVVSVLGVGLTRIWLGVHWTSDVVGGWLLGMLTVALAVLAYERWNGPARIRPATERTSRGSERTSLGSERTSRGSERTSRGSQRTPRGSERTSRSPRSPGRTERAPARTERAPGRTERGPGRY</sequence>
<dbReference type="SMART" id="SM00014">
    <property type="entry name" value="acidPPc"/>
    <property type="match status" value="1"/>
</dbReference>
<dbReference type="PANTHER" id="PTHR14969:SF13">
    <property type="entry name" value="AT30094P"/>
    <property type="match status" value="1"/>
</dbReference>
<evidence type="ECO:0000313" key="4">
    <source>
        <dbReference type="EMBL" id="BBC30236.1"/>
    </source>
</evidence>
<feature type="transmembrane region" description="Helical" evidence="2">
    <location>
        <begin position="101"/>
        <end position="119"/>
    </location>
</feature>
<reference evidence="4 5" key="1">
    <citation type="journal article" date="2010" name="ChemBioChem">
        <title>Cloning and characterization of the biosynthetic gene cluster of 16-membered macrolide antibiotic FD-891: involvement of a dual functional cytochrome P450 monooxygenase catalyzing epoxidation and hydroxylation.</title>
        <authorList>
            <person name="Kudo F."/>
            <person name="Motegi A."/>
            <person name="Mizoue K."/>
            <person name="Eguchi T."/>
        </authorList>
    </citation>
    <scope>NUCLEOTIDE SEQUENCE [LARGE SCALE GENOMIC DNA]</scope>
    <source>
        <strain evidence="4 5">A-8890</strain>
    </source>
</reference>
<dbReference type="Pfam" id="PF01569">
    <property type="entry name" value="PAP2"/>
    <property type="match status" value="1"/>
</dbReference>
<feature type="transmembrane region" description="Helical" evidence="2">
    <location>
        <begin position="173"/>
        <end position="194"/>
    </location>
</feature>
<name>A0ABN5VAF9_9ACTN</name>
<feature type="compositionally biased region" description="Basic and acidic residues" evidence="1">
    <location>
        <begin position="247"/>
        <end position="256"/>
    </location>
</feature>
<feature type="transmembrane region" description="Helical" evidence="2">
    <location>
        <begin position="21"/>
        <end position="40"/>
    </location>
</feature>